<sequence length="65" mass="7132">MSPPPPSDTLIYAYLFSISVAITIVVYIFRGVGILSFIPGGILWLLILLSIATGIIYGVQKTKRY</sequence>
<accession>B4VTP2</accession>
<evidence type="ECO:0000256" key="1">
    <source>
        <dbReference type="SAM" id="Phobius"/>
    </source>
</evidence>
<dbReference type="RefSeq" id="WP_006102086.1">
    <property type="nucleotide sequence ID" value="NZ_DS989852.1"/>
</dbReference>
<dbReference type="Proteomes" id="UP000003835">
    <property type="component" value="Unassembled WGS sequence"/>
</dbReference>
<dbReference type="OrthoDB" id="468406at2"/>
<keyword evidence="1" id="KW-1133">Transmembrane helix</keyword>
<organism evidence="2 3">
    <name type="scientific">Coleofasciculus chthonoplastes PCC 7420</name>
    <dbReference type="NCBI Taxonomy" id="118168"/>
    <lineage>
        <taxon>Bacteria</taxon>
        <taxon>Bacillati</taxon>
        <taxon>Cyanobacteriota</taxon>
        <taxon>Cyanophyceae</taxon>
        <taxon>Coleofasciculales</taxon>
        <taxon>Coleofasciculaceae</taxon>
        <taxon>Coleofasciculus</taxon>
    </lineage>
</organism>
<keyword evidence="3" id="KW-1185">Reference proteome</keyword>
<proteinExistence type="predicted"/>
<dbReference type="EMBL" id="DS989852">
    <property type="protein sequence ID" value="EDX74753.1"/>
    <property type="molecule type" value="Genomic_DNA"/>
</dbReference>
<reference evidence="2 3" key="1">
    <citation type="submission" date="2008-07" db="EMBL/GenBank/DDBJ databases">
        <authorList>
            <person name="Tandeau de Marsac N."/>
            <person name="Ferriera S."/>
            <person name="Johnson J."/>
            <person name="Kravitz S."/>
            <person name="Beeson K."/>
            <person name="Sutton G."/>
            <person name="Rogers Y.-H."/>
            <person name="Friedman R."/>
            <person name="Frazier M."/>
            <person name="Venter J.C."/>
        </authorList>
    </citation>
    <scope>NUCLEOTIDE SEQUENCE [LARGE SCALE GENOMIC DNA]</scope>
    <source>
        <strain evidence="2 3">PCC 7420</strain>
    </source>
</reference>
<dbReference type="eggNOG" id="ENOG5033C2J">
    <property type="taxonomic scope" value="Bacteria"/>
</dbReference>
<dbReference type="AlphaFoldDB" id="B4VTP2"/>
<keyword evidence="1" id="KW-0472">Membrane</keyword>
<protein>
    <submittedName>
        <fullName evidence="2">Uncharacterized protein</fullName>
    </submittedName>
</protein>
<feature type="transmembrane region" description="Helical" evidence="1">
    <location>
        <begin position="12"/>
        <end position="29"/>
    </location>
</feature>
<evidence type="ECO:0000313" key="2">
    <source>
        <dbReference type="EMBL" id="EDX74753.1"/>
    </source>
</evidence>
<keyword evidence="1" id="KW-0812">Transmembrane</keyword>
<dbReference type="HOGENOM" id="CLU_200938_1_1_3"/>
<feature type="transmembrane region" description="Helical" evidence="1">
    <location>
        <begin position="41"/>
        <end position="59"/>
    </location>
</feature>
<gene>
    <name evidence="2" type="ORF">MC7420_6231</name>
</gene>
<name>B4VTP2_9CYAN</name>
<evidence type="ECO:0000313" key="3">
    <source>
        <dbReference type="Proteomes" id="UP000003835"/>
    </source>
</evidence>